<evidence type="ECO:0000313" key="3">
    <source>
        <dbReference type="Proteomes" id="UP000006038"/>
    </source>
</evidence>
<dbReference type="HOGENOM" id="CLU_2798031_0_0_1"/>
<proteinExistence type="predicted"/>
<reference evidence="2" key="2">
    <citation type="submission" date="2013-04" db="UniProtKB">
        <authorList>
            <consortium name="EnsemblPlants"/>
        </authorList>
    </citation>
    <scope>IDENTIFICATION</scope>
</reference>
<feature type="region of interest" description="Disordered" evidence="1">
    <location>
        <begin position="16"/>
        <end position="52"/>
    </location>
</feature>
<accession>J3MVD5</accession>
<reference evidence="2" key="1">
    <citation type="journal article" date="2013" name="Nat. Commun.">
        <title>Whole-genome sequencing of Oryza brachyantha reveals mechanisms underlying Oryza genome evolution.</title>
        <authorList>
            <person name="Chen J."/>
            <person name="Huang Q."/>
            <person name="Gao D."/>
            <person name="Wang J."/>
            <person name="Lang Y."/>
            <person name="Liu T."/>
            <person name="Li B."/>
            <person name="Bai Z."/>
            <person name="Luis Goicoechea J."/>
            <person name="Liang C."/>
            <person name="Chen C."/>
            <person name="Zhang W."/>
            <person name="Sun S."/>
            <person name="Liao Y."/>
            <person name="Zhang X."/>
            <person name="Yang L."/>
            <person name="Song C."/>
            <person name="Wang M."/>
            <person name="Shi J."/>
            <person name="Liu G."/>
            <person name="Liu J."/>
            <person name="Zhou H."/>
            <person name="Zhou W."/>
            <person name="Yu Q."/>
            <person name="An N."/>
            <person name="Chen Y."/>
            <person name="Cai Q."/>
            <person name="Wang B."/>
            <person name="Liu B."/>
            <person name="Min J."/>
            <person name="Huang Y."/>
            <person name="Wu H."/>
            <person name="Li Z."/>
            <person name="Zhang Y."/>
            <person name="Yin Y."/>
            <person name="Song W."/>
            <person name="Jiang J."/>
            <person name="Jackson S.A."/>
            <person name="Wing R.A."/>
            <person name="Wang J."/>
            <person name="Chen M."/>
        </authorList>
    </citation>
    <scope>NUCLEOTIDE SEQUENCE [LARGE SCALE GENOMIC DNA]</scope>
    <source>
        <strain evidence="2">cv. IRGC 101232</strain>
    </source>
</reference>
<name>J3MVD5_ORYBR</name>
<keyword evidence="3" id="KW-1185">Reference proteome</keyword>
<dbReference type="Proteomes" id="UP000006038">
    <property type="component" value="Chromosome 8"/>
</dbReference>
<sequence length="68" mass="7236">MVIASTFANATYERLPLEEQEEEELSQAPGGGRGAGGQTMTMAPPLMAGEPTMTMFSEGLGAWRPPSY</sequence>
<dbReference type="AlphaFoldDB" id="J3MVD5"/>
<evidence type="ECO:0000313" key="2">
    <source>
        <dbReference type="EnsemblPlants" id="OB08G30660.1"/>
    </source>
</evidence>
<protein>
    <submittedName>
        <fullName evidence="2">Uncharacterized protein</fullName>
    </submittedName>
</protein>
<organism evidence="2">
    <name type="scientific">Oryza brachyantha</name>
    <name type="common">malo sina</name>
    <dbReference type="NCBI Taxonomy" id="4533"/>
    <lineage>
        <taxon>Eukaryota</taxon>
        <taxon>Viridiplantae</taxon>
        <taxon>Streptophyta</taxon>
        <taxon>Embryophyta</taxon>
        <taxon>Tracheophyta</taxon>
        <taxon>Spermatophyta</taxon>
        <taxon>Magnoliopsida</taxon>
        <taxon>Liliopsida</taxon>
        <taxon>Poales</taxon>
        <taxon>Poaceae</taxon>
        <taxon>BOP clade</taxon>
        <taxon>Oryzoideae</taxon>
        <taxon>Oryzeae</taxon>
        <taxon>Oryzinae</taxon>
        <taxon>Oryza</taxon>
    </lineage>
</organism>
<dbReference type="EnsemblPlants" id="OB08G30660.1">
    <property type="protein sequence ID" value="OB08G30660.1"/>
    <property type="gene ID" value="OB08G30660"/>
</dbReference>
<evidence type="ECO:0000256" key="1">
    <source>
        <dbReference type="SAM" id="MobiDB-lite"/>
    </source>
</evidence>
<dbReference type="Gramene" id="OB08G30660.1">
    <property type="protein sequence ID" value="OB08G30660.1"/>
    <property type="gene ID" value="OB08G30660"/>
</dbReference>